<dbReference type="EMBL" id="QOKY01000135">
    <property type="protein sequence ID" value="RMZ56807.1"/>
    <property type="molecule type" value="Genomic_DNA"/>
</dbReference>
<evidence type="ECO:0000313" key="3">
    <source>
        <dbReference type="EMBL" id="RMZ56807.1"/>
    </source>
</evidence>
<dbReference type="AlphaFoldDB" id="A0A3M7L2I6"/>
<comment type="caution">
    <text evidence="3">The sequence shown here is derived from an EMBL/GenBank/DDBJ whole genome shotgun (WGS) entry which is preliminary data.</text>
</comment>
<proteinExistence type="predicted"/>
<dbReference type="SUPFAM" id="SSF55811">
    <property type="entry name" value="Nudix"/>
    <property type="match status" value="2"/>
</dbReference>
<dbReference type="PANTHER" id="PTHR10885">
    <property type="entry name" value="ISOPENTENYL-DIPHOSPHATE DELTA-ISOMERASE"/>
    <property type="match status" value="1"/>
</dbReference>
<dbReference type="Gene3D" id="3.90.79.10">
    <property type="entry name" value="Nucleoside Triphosphate Pyrophosphohydrolase"/>
    <property type="match status" value="2"/>
</dbReference>
<feature type="domain" description="Nudix hydrolase" evidence="2">
    <location>
        <begin position="225"/>
        <end position="363"/>
    </location>
</feature>
<dbReference type="Pfam" id="PF00293">
    <property type="entry name" value="NUDIX"/>
    <property type="match status" value="2"/>
</dbReference>
<name>A0A3M7L2I6_AUXPR</name>
<comment type="function">
    <text evidence="1">Catalyzes the 1,3-allylic rearrangement of the homoallylic substrate isopentenyl (IPP) to its highly electrophilic allylic isomer, dimethylallyl diphosphate (DMAPP).</text>
</comment>
<dbReference type="GO" id="GO:0003824">
    <property type="term" value="F:catalytic activity"/>
    <property type="evidence" value="ECO:0007669"/>
    <property type="project" value="UniProtKB-ARBA"/>
</dbReference>
<dbReference type="InterPro" id="IPR015797">
    <property type="entry name" value="NUDIX_hydrolase-like_dom_sf"/>
</dbReference>
<gene>
    <name evidence="3" type="ORF">APUTEX25_002896</name>
</gene>
<dbReference type="PROSITE" id="PS51462">
    <property type="entry name" value="NUDIX"/>
    <property type="match status" value="2"/>
</dbReference>
<evidence type="ECO:0000256" key="1">
    <source>
        <dbReference type="ARBA" id="ARBA00003951"/>
    </source>
</evidence>
<evidence type="ECO:0000313" key="4">
    <source>
        <dbReference type="Proteomes" id="UP000279271"/>
    </source>
</evidence>
<feature type="non-terminal residue" evidence="3">
    <location>
        <position position="1"/>
    </location>
</feature>
<evidence type="ECO:0000259" key="2">
    <source>
        <dbReference type="PROSITE" id="PS51462"/>
    </source>
</evidence>
<organism evidence="3 4">
    <name type="scientific">Auxenochlorella protothecoides</name>
    <name type="common">Green microalga</name>
    <name type="synonym">Chlorella protothecoides</name>
    <dbReference type="NCBI Taxonomy" id="3075"/>
    <lineage>
        <taxon>Eukaryota</taxon>
        <taxon>Viridiplantae</taxon>
        <taxon>Chlorophyta</taxon>
        <taxon>core chlorophytes</taxon>
        <taxon>Trebouxiophyceae</taxon>
        <taxon>Chlorellales</taxon>
        <taxon>Chlorellaceae</taxon>
        <taxon>Auxenochlorella</taxon>
    </lineage>
</organism>
<dbReference type="CDD" id="cd04692">
    <property type="entry name" value="NUDIX_Hydrolase"/>
    <property type="match status" value="2"/>
</dbReference>
<accession>A0A3M7L2I6</accession>
<reference evidence="4" key="1">
    <citation type="journal article" date="2018" name="Algal Res.">
        <title>Characterization of plant carbon substrate utilization by Auxenochlorella protothecoides.</title>
        <authorList>
            <person name="Vogler B.W."/>
            <person name="Starkenburg S.R."/>
            <person name="Sudasinghe N."/>
            <person name="Schambach J.Y."/>
            <person name="Rollin J.A."/>
            <person name="Pattathil S."/>
            <person name="Barry A.N."/>
        </authorList>
    </citation>
    <scope>NUCLEOTIDE SEQUENCE [LARGE SCALE GENOMIC DNA]</scope>
    <source>
        <strain evidence="4">UTEX 25</strain>
    </source>
</reference>
<protein>
    <recommendedName>
        <fullName evidence="2">Nudix hydrolase domain-containing protein</fullName>
    </recommendedName>
</protein>
<dbReference type="PANTHER" id="PTHR10885:SF0">
    <property type="entry name" value="ISOPENTENYL-DIPHOSPHATE DELTA-ISOMERASE"/>
    <property type="match status" value="1"/>
</dbReference>
<dbReference type="InterPro" id="IPR000086">
    <property type="entry name" value="NUDIX_hydrolase_dom"/>
</dbReference>
<feature type="domain" description="Nudix hydrolase" evidence="2">
    <location>
        <begin position="29"/>
        <end position="166"/>
    </location>
</feature>
<sequence length="390" mass="43520">AEDETFELVDEDGRVVGTAPRGDCHARGLLHKSVFCWVMDPEGNILLQQRSLAKKLGRGQWDLSVAEHLQPGEEYAEAAVRGLQEELGISVSRADLRPLAPAHLRDLKLPNFHDRELVQNYLLPGWRGDQLTVDPVEVEGTRWISREDLIRDTQANPEAYNPWLRSEGSSLSWLQGACGQLPTMTDQRQLMVGQADAEDEIFELVDEDDRVVGTAPRAECHSRGLLHRAVYCWVTDPEGKILLQQRSLAKKMGPGQWDLSVAEHLQPGEVYVEAAVRGLKEELGISVDRADLQGPLAPTHLRDLKLHDFHDRELVQSYLLAGWRGDRLEVDPAEVAGTRWIAREDLVREVRAHPEAFTAWSRAEGSSLGWLQGACVELPGATKLPTSVPC</sequence>
<dbReference type="Proteomes" id="UP000279271">
    <property type="component" value="Unassembled WGS sequence"/>
</dbReference>